<evidence type="ECO:0000259" key="1">
    <source>
        <dbReference type="Pfam" id="PF08279"/>
    </source>
</evidence>
<feature type="domain" description="WCX" evidence="3">
    <location>
        <begin position="215"/>
        <end position="291"/>
    </location>
</feature>
<proteinExistence type="predicted"/>
<feature type="domain" description="WYL" evidence="2">
    <location>
        <begin position="119"/>
        <end position="187"/>
    </location>
</feature>
<reference evidence="5" key="1">
    <citation type="submission" date="2015-10" db="EMBL/GenBank/DDBJ databases">
        <authorList>
            <person name="Luecker S."/>
            <person name="Luecker S."/>
        </authorList>
    </citation>
    <scope>NUCLEOTIDE SEQUENCE [LARGE SCALE GENOMIC DNA]</scope>
</reference>
<dbReference type="InterPro" id="IPR013196">
    <property type="entry name" value="HTH_11"/>
</dbReference>
<evidence type="ECO:0000259" key="3">
    <source>
        <dbReference type="Pfam" id="PF25583"/>
    </source>
</evidence>
<name>A0A0S4LNY4_9BACT</name>
<dbReference type="PROSITE" id="PS52050">
    <property type="entry name" value="WYL"/>
    <property type="match status" value="1"/>
</dbReference>
<evidence type="ECO:0000313" key="5">
    <source>
        <dbReference type="Proteomes" id="UP000198736"/>
    </source>
</evidence>
<dbReference type="InterPro" id="IPR028349">
    <property type="entry name" value="PafC-like"/>
</dbReference>
<accession>A0A0S4LNY4</accession>
<evidence type="ECO:0000259" key="2">
    <source>
        <dbReference type="Pfam" id="PF13280"/>
    </source>
</evidence>
<gene>
    <name evidence="4" type="ORF">COMA2_70067</name>
</gene>
<dbReference type="PANTHER" id="PTHR34580">
    <property type="match status" value="1"/>
</dbReference>
<dbReference type="PIRSF" id="PIRSF016838">
    <property type="entry name" value="PafC"/>
    <property type="match status" value="1"/>
</dbReference>
<dbReference type="AlphaFoldDB" id="A0A0S4LNY4"/>
<feature type="domain" description="Helix-turn-helix type 11" evidence="1">
    <location>
        <begin position="3"/>
        <end position="36"/>
    </location>
</feature>
<dbReference type="InterPro" id="IPR026881">
    <property type="entry name" value="WYL_dom"/>
</dbReference>
<dbReference type="InterPro" id="IPR057727">
    <property type="entry name" value="WCX_dom"/>
</dbReference>
<evidence type="ECO:0000313" key="4">
    <source>
        <dbReference type="EMBL" id="CUS39299.1"/>
    </source>
</evidence>
<protein>
    <submittedName>
        <fullName evidence="4">Putative Helix-turn-helix transcriptional regulator</fullName>
    </submittedName>
</protein>
<dbReference type="Gene3D" id="1.10.10.10">
    <property type="entry name" value="Winged helix-like DNA-binding domain superfamily/Winged helix DNA-binding domain"/>
    <property type="match status" value="1"/>
</dbReference>
<dbReference type="Pfam" id="PF25583">
    <property type="entry name" value="WCX"/>
    <property type="match status" value="1"/>
</dbReference>
<dbReference type="PANTHER" id="PTHR34580:SF1">
    <property type="entry name" value="PROTEIN PAFC"/>
    <property type="match status" value="1"/>
</dbReference>
<dbReference type="InterPro" id="IPR036388">
    <property type="entry name" value="WH-like_DNA-bd_sf"/>
</dbReference>
<organism evidence="4 5">
    <name type="scientific">Candidatus Nitrospira nitrificans</name>
    <dbReference type="NCBI Taxonomy" id="1742973"/>
    <lineage>
        <taxon>Bacteria</taxon>
        <taxon>Pseudomonadati</taxon>
        <taxon>Nitrospirota</taxon>
        <taxon>Nitrospiria</taxon>
        <taxon>Nitrospirales</taxon>
        <taxon>Nitrospiraceae</taxon>
        <taxon>Nitrospira</taxon>
    </lineage>
</organism>
<dbReference type="Proteomes" id="UP000198736">
    <property type="component" value="Unassembled WGS sequence"/>
</dbReference>
<dbReference type="Pfam" id="PF13280">
    <property type="entry name" value="WYL"/>
    <property type="match status" value="1"/>
</dbReference>
<dbReference type="InterPro" id="IPR051534">
    <property type="entry name" value="CBASS_pafABC_assoc_protein"/>
</dbReference>
<sequence length="299" mass="33935">MVGELAEELQVTKRQIHRDLQQIEDSGYPLEQEEGRWRLPLGFKGLEVVVSPYELMSLYLAQRHLAYLKGTPFVDDLESVIRKVESGLPDKVRNHLERIVTTFAPLQRPVRAYAAQRQVIESIRKALLRQLTVVVHGYRKPGERAQDYKVDPYGLILYQYGLYLSGYSHQAGATRTFALERIKTVTVTEDMFKLPQSDPLADRLDRAFGLIDEPPQEVKIWIAPEWAYFVKERSWHPTQKLQSQKDGSVILTMLCGGLDELTAWVLSFGPGAKVLGPQALIDQVSGQLAAAVQSYRSSR</sequence>
<dbReference type="Pfam" id="PF08279">
    <property type="entry name" value="HTH_11"/>
    <property type="match status" value="1"/>
</dbReference>
<dbReference type="STRING" id="1742973.COMA2_70067"/>
<dbReference type="EMBL" id="CZPZ01000034">
    <property type="protein sequence ID" value="CUS39299.1"/>
    <property type="molecule type" value="Genomic_DNA"/>
</dbReference>
<keyword evidence="5" id="KW-1185">Reference proteome</keyword>